<keyword evidence="2" id="KW-1185">Reference proteome</keyword>
<sequence length="734" mass="70796">MIAVDDAGLASAGAGGIAIPNVATNDIVNGLLATLGNAGNAVVSAVGTYPAGITLDTNTGSINVATGTMPGTYTLVYQLCDKLSPVTCATANAIITISPSVIANGDDGTGSAGASGIVIADVTDNDFVNGAPAVLGVNATVASVGTYPVGITLNAITGSISVAAGTAPGTYTLVYQLCDKISSPTCTTATAIVIVSPSVLAVNDSGTASAGTGGTAIADVTANDFVNGVPTALGITGNAVVATVGTYPAGITLDTNTGSISVAIGTTPGTYTMVYQLCDKLSPVTCATANDVVTVTPSINTVSDSGTASAGTGGTAITNVATNDVVNGLPAALGINAEVASLGTYPAGITLNTTTGFISVAIGTVPGTYTLVYQLCDKLSPVTCATANVFITVSPSVIANDDTGTGSADADGIVIPSLVANDMVNGLPATLGNAGNAVVSAVGTYPSGITLDTNTGSISVATGTVPGTYTLIYQLCDKLSPVTCNTANAVVTVTPSVIAVNDSGTASAGAGGTAIADVTDNDEVNGLPVVLGPAGNAVVAAVGTYPAGITLDTNTGSVSVAIGTVPGTYTLVYQLCDKLSPVTCATANAFVTVLPSVIAVNDSGTASTGTGGLAVSDVTDNDVVNGVVATLGAAGNATVASVGTYPSGITLDTNTGSISVAVGTVPGTYTLVYQLCDKLSPATCTTALAVVTVSPSVIAVNDLGTASAGTGGTAIADVTDNDEVNGLPVVPGVN</sequence>
<evidence type="ECO:0000313" key="1">
    <source>
        <dbReference type="EMBL" id="NID13835.1"/>
    </source>
</evidence>
<name>A0ABX0QMZ7_9BACT</name>
<comment type="caution">
    <text evidence="1">The sequence shown here is derived from an EMBL/GenBank/DDBJ whole genome shotgun (WGS) entry which is preliminary data.</text>
</comment>
<gene>
    <name evidence="1" type="ORF">F7231_26950</name>
</gene>
<dbReference type="EMBL" id="WAEL01000023">
    <property type="protein sequence ID" value="NID13835.1"/>
    <property type="molecule type" value="Genomic_DNA"/>
</dbReference>
<reference evidence="2" key="1">
    <citation type="submission" date="2019-09" db="EMBL/GenBank/DDBJ databases">
        <authorList>
            <person name="Jung D.-H."/>
        </authorList>
    </citation>
    <scope>NUCLEOTIDE SEQUENCE [LARGE SCALE GENOMIC DNA]</scope>
    <source>
        <strain evidence="2">JA-25</strain>
    </source>
</reference>
<evidence type="ECO:0000313" key="2">
    <source>
        <dbReference type="Proteomes" id="UP000606008"/>
    </source>
</evidence>
<dbReference type="Proteomes" id="UP000606008">
    <property type="component" value="Unassembled WGS sequence"/>
</dbReference>
<organism evidence="1 2">
    <name type="scientific">Fibrivirga algicola</name>
    <dbReference type="NCBI Taxonomy" id="2950420"/>
    <lineage>
        <taxon>Bacteria</taxon>
        <taxon>Pseudomonadati</taxon>
        <taxon>Bacteroidota</taxon>
        <taxon>Cytophagia</taxon>
        <taxon>Cytophagales</taxon>
        <taxon>Spirosomataceae</taxon>
        <taxon>Fibrivirga</taxon>
    </lineage>
</organism>
<feature type="non-terminal residue" evidence="1">
    <location>
        <position position="734"/>
    </location>
</feature>
<proteinExistence type="predicted"/>
<reference evidence="2" key="2">
    <citation type="submission" date="2023-07" db="EMBL/GenBank/DDBJ databases">
        <authorList>
            <person name="Jung D.-H."/>
        </authorList>
    </citation>
    <scope>NUCLEOTIDE SEQUENCE [LARGE SCALE GENOMIC DNA]</scope>
    <source>
        <strain evidence="2">JA-25</strain>
    </source>
</reference>
<accession>A0ABX0QMZ7</accession>
<protein>
    <submittedName>
        <fullName evidence="1">Uncharacterized protein</fullName>
    </submittedName>
</protein>
<dbReference type="RefSeq" id="WP_208295705.1">
    <property type="nucleotide sequence ID" value="NZ_WAEL01000023.1"/>
</dbReference>